<organism evidence="1 2">
    <name type="scientific">Coprinellus micaceus</name>
    <name type="common">Glistening ink-cap mushroom</name>
    <name type="synonym">Coprinus micaceus</name>
    <dbReference type="NCBI Taxonomy" id="71717"/>
    <lineage>
        <taxon>Eukaryota</taxon>
        <taxon>Fungi</taxon>
        <taxon>Dikarya</taxon>
        <taxon>Basidiomycota</taxon>
        <taxon>Agaricomycotina</taxon>
        <taxon>Agaricomycetes</taxon>
        <taxon>Agaricomycetidae</taxon>
        <taxon>Agaricales</taxon>
        <taxon>Agaricineae</taxon>
        <taxon>Psathyrellaceae</taxon>
        <taxon>Coprinellus</taxon>
    </lineage>
</organism>
<sequence length="59" mass="6762">MPLGSCHHIMSDAPLRKCNPLSFKLPQELVNLVMNQFKRSRREPTREIISLAISLDVET</sequence>
<gene>
    <name evidence="1" type="ORF">FA13DRAFT_1733255</name>
</gene>
<protein>
    <submittedName>
        <fullName evidence="1">Uncharacterized protein</fullName>
    </submittedName>
</protein>
<comment type="caution">
    <text evidence="1">The sequence shown here is derived from an EMBL/GenBank/DDBJ whole genome shotgun (WGS) entry which is preliminary data.</text>
</comment>
<evidence type="ECO:0000313" key="2">
    <source>
        <dbReference type="Proteomes" id="UP000298030"/>
    </source>
</evidence>
<dbReference type="AlphaFoldDB" id="A0A4Y7T9K4"/>
<dbReference type="EMBL" id="QPFP01000021">
    <property type="protein sequence ID" value="TEB30843.1"/>
    <property type="molecule type" value="Genomic_DNA"/>
</dbReference>
<proteinExistence type="predicted"/>
<reference evidence="1 2" key="1">
    <citation type="journal article" date="2019" name="Nat. Ecol. Evol.">
        <title>Megaphylogeny resolves global patterns of mushroom evolution.</title>
        <authorList>
            <person name="Varga T."/>
            <person name="Krizsan K."/>
            <person name="Foldi C."/>
            <person name="Dima B."/>
            <person name="Sanchez-Garcia M."/>
            <person name="Sanchez-Ramirez S."/>
            <person name="Szollosi G.J."/>
            <person name="Szarkandi J.G."/>
            <person name="Papp V."/>
            <person name="Albert L."/>
            <person name="Andreopoulos W."/>
            <person name="Angelini C."/>
            <person name="Antonin V."/>
            <person name="Barry K.W."/>
            <person name="Bougher N.L."/>
            <person name="Buchanan P."/>
            <person name="Buyck B."/>
            <person name="Bense V."/>
            <person name="Catcheside P."/>
            <person name="Chovatia M."/>
            <person name="Cooper J."/>
            <person name="Damon W."/>
            <person name="Desjardin D."/>
            <person name="Finy P."/>
            <person name="Geml J."/>
            <person name="Haridas S."/>
            <person name="Hughes K."/>
            <person name="Justo A."/>
            <person name="Karasinski D."/>
            <person name="Kautmanova I."/>
            <person name="Kiss B."/>
            <person name="Kocsube S."/>
            <person name="Kotiranta H."/>
            <person name="LaButti K.M."/>
            <person name="Lechner B.E."/>
            <person name="Liimatainen K."/>
            <person name="Lipzen A."/>
            <person name="Lukacs Z."/>
            <person name="Mihaltcheva S."/>
            <person name="Morgado L.N."/>
            <person name="Niskanen T."/>
            <person name="Noordeloos M.E."/>
            <person name="Ohm R.A."/>
            <person name="Ortiz-Santana B."/>
            <person name="Ovrebo C."/>
            <person name="Racz N."/>
            <person name="Riley R."/>
            <person name="Savchenko A."/>
            <person name="Shiryaev A."/>
            <person name="Soop K."/>
            <person name="Spirin V."/>
            <person name="Szebenyi C."/>
            <person name="Tomsovsky M."/>
            <person name="Tulloss R.E."/>
            <person name="Uehling J."/>
            <person name="Grigoriev I.V."/>
            <person name="Vagvolgyi C."/>
            <person name="Papp T."/>
            <person name="Martin F.M."/>
            <person name="Miettinen O."/>
            <person name="Hibbett D.S."/>
            <person name="Nagy L.G."/>
        </authorList>
    </citation>
    <scope>NUCLEOTIDE SEQUENCE [LARGE SCALE GENOMIC DNA]</scope>
    <source>
        <strain evidence="1 2">FP101781</strain>
    </source>
</reference>
<keyword evidence="2" id="KW-1185">Reference proteome</keyword>
<name>A0A4Y7T9K4_COPMI</name>
<evidence type="ECO:0000313" key="1">
    <source>
        <dbReference type="EMBL" id="TEB30843.1"/>
    </source>
</evidence>
<dbReference type="Proteomes" id="UP000298030">
    <property type="component" value="Unassembled WGS sequence"/>
</dbReference>
<accession>A0A4Y7T9K4</accession>